<name>A0ABV8I1S7_9ACTN</name>
<keyword evidence="3" id="KW-1185">Reference proteome</keyword>
<feature type="region of interest" description="Disordered" evidence="1">
    <location>
        <begin position="1"/>
        <end position="54"/>
    </location>
</feature>
<protein>
    <submittedName>
        <fullName evidence="2">Uncharacterized protein</fullName>
    </submittedName>
</protein>
<dbReference type="EMBL" id="JBHSBB010000050">
    <property type="protein sequence ID" value="MFC4036434.1"/>
    <property type="molecule type" value="Genomic_DNA"/>
</dbReference>
<dbReference type="Proteomes" id="UP001595765">
    <property type="component" value="Unassembled WGS sequence"/>
</dbReference>
<feature type="compositionally biased region" description="Basic and acidic residues" evidence="1">
    <location>
        <begin position="11"/>
        <end position="30"/>
    </location>
</feature>
<gene>
    <name evidence="2" type="ORF">ACFO3J_34100</name>
</gene>
<evidence type="ECO:0000256" key="1">
    <source>
        <dbReference type="SAM" id="MobiDB-lite"/>
    </source>
</evidence>
<accession>A0ABV8I1S7</accession>
<reference evidence="3" key="1">
    <citation type="journal article" date="2019" name="Int. J. Syst. Evol. Microbiol.">
        <title>The Global Catalogue of Microorganisms (GCM) 10K type strain sequencing project: providing services to taxonomists for standard genome sequencing and annotation.</title>
        <authorList>
            <consortium name="The Broad Institute Genomics Platform"/>
            <consortium name="The Broad Institute Genome Sequencing Center for Infectious Disease"/>
            <person name="Wu L."/>
            <person name="Ma J."/>
        </authorList>
    </citation>
    <scope>NUCLEOTIDE SEQUENCE [LARGE SCALE GENOMIC DNA]</scope>
    <source>
        <strain evidence="3">CGMCC 4.7237</strain>
    </source>
</reference>
<sequence length="137" mass="14989">MSEPQPAERPGGPRESRGDGEAREGREGQPKRPKRPASLLFEPGAPVDEGGDRFFDLESMEDPQQLLARATELAVAFRAAAERATDFQAIAAAQLTDPRRFDRLTYAVLAEQAGWTEDYAKRMVEYGEGLLKGAGPV</sequence>
<evidence type="ECO:0000313" key="2">
    <source>
        <dbReference type="EMBL" id="MFC4036434.1"/>
    </source>
</evidence>
<comment type="caution">
    <text evidence="2">The sequence shown here is derived from an EMBL/GenBank/DDBJ whole genome shotgun (WGS) entry which is preliminary data.</text>
</comment>
<proteinExistence type="predicted"/>
<organism evidence="2 3">
    <name type="scientific">Streptomyces polygonati</name>
    <dbReference type="NCBI Taxonomy" id="1617087"/>
    <lineage>
        <taxon>Bacteria</taxon>
        <taxon>Bacillati</taxon>
        <taxon>Actinomycetota</taxon>
        <taxon>Actinomycetes</taxon>
        <taxon>Kitasatosporales</taxon>
        <taxon>Streptomycetaceae</taxon>
        <taxon>Streptomyces</taxon>
    </lineage>
</organism>
<evidence type="ECO:0000313" key="3">
    <source>
        <dbReference type="Proteomes" id="UP001595765"/>
    </source>
</evidence>
<dbReference type="RefSeq" id="WP_386438118.1">
    <property type="nucleotide sequence ID" value="NZ_JBHSBB010000050.1"/>
</dbReference>